<gene>
    <name evidence="11" type="ORF">HNP60_000293</name>
</gene>
<keyword evidence="5 7" id="KW-1133">Transmembrane helix</keyword>
<comment type="subcellular location">
    <subcellularLocation>
        <location evidence="1">Cell membrane</location>
        <topology evidence="1">Multi-pass membrane protein</topology>
    </subcellularLocation>
</comment>
<dbReference type="Pfam" id="PF07670">
    <property type="entry name" value="Gate"/>
    <property type="match status" value="1"/>
</dbReference>
<keyword evidence="6 7" id="KW-0472">Membrane</keyword>
<feature type="transmembrane region" description="Helical" evidence="7">
    <location>
        <begin position="167"/>
        <end position="189"/>
    </location>
</feature>
<name>A0ABR6NAL9_9SPHN</name>
<dbReference type="EMBL" id="JACHKA010000001">
    <property type="protein sequence ID" value="MBB5984319.1"/>
    <property type="molecule type" value="Genomic_DNA"/>
</dbReference>
<evidence type="ECO:0000256" key="2">
    <source>
        <dbReference type="ARBA" id="ARBA00009033"/>
    </source>
</evidence>
<keyword evidence="3" id="KW-1003">Cell membrane</keyword>
<accession>A0ABR6NAL9</accession>
<dbReference type="PANTHER" id="PTHR10590:SF4">
    <property type="entry name" value="SOLUTE CARRIER FAMILY 28 MEMBER 3"/>
    <property type="match status" value="1"/>
</dbReference>
<keyword evidence="12" id="KW-1185">Reference proteome</keyword>
<sequence>MPIVIGLGGILAILAIAFLLSNNRRAIRPRVVASAFALQAGIALLVLYVPAGKAVIAGMAQGVSNLLHYAQAGTDFIFGPLARPEVGGTSFAIAALPVIIFFASLVSILYYLGIMQLVVRWVGGGIQKVTGVSKVESLCAAANVFVGQSESPLVIRPYLSSLTPAQLFTVMSSGMAGVAGTILAAYASMGIQIDYLLAASFMAAPGGILMAKIIMPDHPDDAEIEPVILPDATHEEEKPANIIMAAAQGAQTGVKLAVAVGAMVLSFVALVALANGLLAGVGDWFGYPGLSFQMLLGKIFAPVMLLLNIPWSEAQIAGGLFGTKVVLNEFVAYIELGQVQGALSPATIAITTFALCGFANFSSIAIQMAVTGNLAPNQRPMIAKLGIKALIAGSLANLMSAALAGLMLSL</sequence>
<evidence type="ECO:0000259" key="10">
    <source>
        <dbReference type="Pfam" id="PF07670"/>
    </source>
</evidence>
<feature type="transmembrane region" description="Helical" evidence="7">
    <location>
        <begin position="31"/>
        <end position="49"/>
    </location>
</feature>
<feature type="transmembrane region" description="Helical" evidence="7">
    <location>
        <begin position="387"/>
        <end position="408"/>
    </location>
</feature>
<comment type="caution">
    <text evidence="11">The sequence shown here is derived from an EMBL/GenBank/DDBJ whole genome shotgun (WGS) entry which is preliminary data.</text>
</comment>
<dbReference type="InterPro" id="IPR008276">
    <property type="entry name" value="C_nuclsd_transpt"/>
</dbReference>
<dbReference type="NCBIfam" id="TIGR00804">
    <property type="entry name" value="nupC"/>
    <property type="match status" value="1"/>
</dbReference>
<feature type="domain" description="Concentrative nucleoside transporter C-terminal" evidence="9">
    <location>
        <begin position="195"/>
        <end position="405"/>
    </location>
</feature>
<feature type="transmembrane region" description="Helical" evidence="7">
    <location>
        <begin position="346"/>
        <end position="366"/>
    </location>
</feature>
<feature type="domain" description="Concentrative nucleoside transporter N-terminal" evidence="8">
    <location>
        <begin position="9"/>
        <end position="81"/>
    </location>
</feature>
<evidence type="ECO:0000256" key="5">
    <source>
        <dbReference type="ARBA" id="ARBA00022989"/>
    </source>
</evidence>
<evidence type="ECO:0000256" key="4">
    <source>
        <dbReference type="ARBA" id="ARBA00022692"/>
    </source>
</evidence>
<feature type="transmembrane region" description="Helical" evidence="7">
    <location>
        <begin position="91"/>
        <end position="112"/>
    </location>
</feature>
<evidence type="ECO:0000256" key="7">
    <source>
        <dbReference type="RuleBase" id="RU362018"/>
    </source>
</evidence>
<dbReference type="Pfam" id="PF01773">
    <property type="entry name" value="Nucleos_tra2_N"/>
    <property type="match status" value="1"/>
</dbReference>
<dbReference type="PANTHER" id="PTHR10590">
    <property type="entry name" value="SODIUM/NUCLEOSIDE COTRANSPORTER"/>
    <property type="match status" value="1"/>
</dbReference>
<keyword evidence="4 7" id="KW-0812">Transmembrane</keyword>
<protein>
    <recommendedName>
        <fullName evidence="7">Nucleoside permease</fullName>
    </recommendedName>
</protein>
<dbReference type="InterPro" id="IPR011642">
    <property type="entry name" value="Gate_dom"/>
</dbReference>
<evidence type="ECO:0000256" key="3">
    <source>
        <dbReference type="ARBA" id="ARBA00022475"/>
    </source>
</evidence>
<dbReference type="InterPro" id="IPR011657">
    <property type="entry name" value="CNT_C_dom"/>
</dbReference>
<evidence type="ECO:0000313" key="11">
    <source>
        <dbReference type="EMBL" id="MBB5984319.1"/>
    </source>
</evidence>
<evidence type="ECO:0000259" key="8">
    <source>
        <dbReference type="Pfam" id="PF01773"/>
    </source>
</evidence>
<evidence type="ECO:0000256" key="6">
    <source>
        <dbReference type="ARBA" id="ARBA00023136"/>
    </source>
</evidence>
<evidence type="ECO:0000259" key="9">
    <source>
        <dbReference type="Pfam" id="PF07662"/>
    </source>
</evidence>
<feature type="transmembrane region" description="Helical" evidence="7">
    <location>
        <begin position="256"/>
        <end position="278"/>
    </location>
</feature>
<dbReference type="Proteomes" id="UP001138540">
    <property type="component" value="Unassembled WGS sequence"/>
</dbReference>
<feature type="transmembrane region" description="Helical" evidence="7">
    <location>
        <begin position="6"/>
        <end position="22"/>
    </location>
</feature>
<comment type="similarity">
    <text evidence="2 7">Belongs to the concentrative nucleoside transporter (CNT) (TC 2.A.41) family.</text>
</comment>
<dbReference type="InterPro" id="IPR018270">
    <property type="entry name" value="C_nuclsd_transpt_met_bac"/>
</dbReference>
<feature type="domain" description="Nucleoside transporter/FeoB GTPase Gate" evidence="10">
    <location>
        <begin position="93"/>
        <end position="190"/>
    </location>
</feature>
<dbReference type="InterPro" id="IPR002668">
    <property type="entry name" value="CNT_N_dom"/>
</dbReference>
<organism evidence="11 12">
    <name type="scientific">Sphingobium lignivorans</name>
    <dbReference type="NCBI Taxonomy" id="2735886"/>
    <lineage>
        <taxon>Bacteria</taxon>
        <taxon>Pseudomonadati</taxon>
        <taxon>Pseudomonadota</taxon>
        <taxon>Alphaproteobacteria</taxon>
        <taxon>Sphingomonadales</taxon>
        <taxon>Sphingomonadaceae</taxon>
        <taxon>Sphingobium</taxon>
    </lineage>
</organism>
<proteinExistence type="inferred from homology"/>
<reference evidence="11 12" key="1">
    <citation type="submission" date="2020-08" db="EMBL/GenBank/DDBJ databases">
        <title>Exploring microbial biodiversity for novel pathways involved in the catabolism of aromatic compounds derived from lignin.</title>
        <authorList>
            <person name="Elkins J."/>
        </authorList>
    </citation>
    <scope>NUCLEOTIDE SEQUENCE [LARGE SCALE GENOMIC DNA]</scope>
    <source>
        <strain evidence="11 12">B1D3A</strain>
    </source>
</reference>
<evidence type="ECO:0000256" key="1">
    <source>
        <dbReference type="ARBA" id="ARBA00004651"/>
    </source>
</evidence>
<dbReference type="Pfam" id="PF07662">
    <property type="entry name" value="Nucleos_tra2_C"/>
    <property type="match status" value="1"/>
</dbReference>
<evidence type="ECO:0000313" key="12">
    <source>
        <dbReference type="Proteomes" id="UP001138540"/>
    </source>
</evidence>
<feature type="transmembrane region" description="Helical" evidence="7">
    <location>
        <begin position="290"/>
        <end position="309"/>
    </location>
</feature>
<keyword evidence="7" id="KW-0813">Transport</keyword>
<dbReference type="RefSeq" id="WP_184051435.1">
    <property type="nucleotide sequence ID" value="NZ_JACHKA010000001.1"/>
</dbReference>